<keyword evidence="2" id="KW-1185">Reference proteome</keyword>
<protein>
    <submittedName>
        <fullName evidence="1">Uncharacterized protein</fullName>
    </submittedName>
</protein>
<evidence type="ECO:0000313" key="2">
    <source>
        <dbReference type="Proteomes" id="UP000190637"/>
    </source>
</evidence>
<dbReference type="AlphaFoldDB" id="A0A1T4RQH1"/>
<accession>A0A1T4RQH1</accession>
<dbReference type="EMBL" id="FUWS01000007">
    <property type="protein sequence ID" value="SKA18275.1"/>
    <property type="molecule type" value="Genomic_DNA"/>
</dbReference>
<proteinExistence type="predicted"/>
<gene>
    <name evidence="1" type="ORF">SAMN02745673_02892</name>
</gene>
<organism evidence="1 2">
    <name type="scientific">Marinactinospora thermotolerans DSM 45154</name>
    <dbReference type="NCBI Taxonomy" id="1122192"/>
    <lineage>
        <taxon>Bacteria</taxon>
        <taxon>Bacillati</taxon>
        <taxon>Actinomycetota</taxon>
        <taxon>Actinomycetes</taxon>
        <taxon>Streptosporangiales</taxon>
        <taxon>Nocardiopsidaceae</taxon>
        <taxon>Marinactinospora</taxon>
    </lineage>
</organism>
<dbReference type="Proteomes" id="UP000190637">
    <property type="component" value="Unassembled WGS sequence"/>
</dbReference>
<sequence>MLMIHRTVVWEAPHSTAMWVWATFSPDTEAMTAISAIETVIRIARS</sequence>
<reference evidence="1 2" key="1">
    <citation type="submission" date="2017-02" db="EMBL/GenBank/DDBJ databases">
        <authorList>
            <person name="Peterson S.W."/>
        </authorList>
    </citation>
    <scope>NUCLEOTIDE SEQUENCE [LARGE SCALE GENOMIC DNA]</scope>
    <source>
        <strain evidence="1 2">DSM 45154</strain>
    </source>
</reference>
<evidence type="ECO:0000313" key="1">
    <source>
        <dbReference type="EMBL" id="SKA18275.1"/>
    </source>
</evidence>
<name>A0A1T4RQH1_9ACTN</name>